<dbReference type="AlphaFoldDB" id="A0A2K8SUJ4"/>
<dbReference type="EMBL" id="CP024785">
    <property type="protein sequence ID" value="AUB39020.1"/>
    <property type="molecule type" value="Genomic_DNA"/>
</dbReference>
<reference evidence="1 2" key="1">
    <citation type="submission" date="2017-11" db="EMBL/GenBank/DDBJ databases">
        <title>Complete genome of a free-living desiccation-tolerant cyanobacterium and its photosynthetic adaptation to extreme terrestrial habitat.</title>
        <authorList>
            <person name="Shang J."/>
        </authorList>
    </citation>
    <scope>NUCLEOTIDE SEQUENCE [LARGE SCALE GENOMIC DNA]</scope>
    <source>
        <strain evidence="1 2">CCNUN1</strain>
    </source>
</reference>
<dbReference type="OrthoDB" id="573173at2"/>
<keyword evidence="2" id="KW-1185">Reference proteome</keyword>
<accession>A0A2K8SUJ4</accession>
<sequence length="90" mass="10146">MHYPNLSREEIAQRGEKLYQQSIRTQVETAENIGKIIAINLTTGDYEIDDDLIVACHRLQAKQPNGIIWTERIGYDAVYAVGGTLVRTAQ</sequence>
<dbReference type="KEGG" id="nfl:COO91_05002"/>
<gene>
    <name evidence="1" type="ORF">COO91_05002</name>
</gene>
<evidence type="ECO:0000313" key="2">
    <source>
        <dbReference type="Proteomes" id="UP000232003"/>
    </source>
</evidence>
<protein>
    <submittedName>
        <fullName evidence="1">Uncharacterized protein</fullName>
    </submittedName>
</protein>
<dbReference type="Proteomes" id="UP000232003">
    <property type="component" value="Chromosome"/>
</dbReference>
<organism evidence="1 2">
    <name type="scientific">Nostoc flagelliforme CCNUN1</name>
    <dbReference type="NCBI Taxonomy" id="2038116"/>
    <lineage>
        <taxon>Bacteria</taxon>
        <taxon>Bacillati</taxon>
        <taxon>Cyanobacteriota</taxon>
        <taxon>Cyanophyceae</taxon>
        <taxon>Nostocales</taxon>
        <taxon>Nostocaceae</taxon>
        <taxon>Nostoc</taxon>
    </lineage>
</organism>
<proteinExistence type="predicted"/>
<name>A0A2K8SUJ4_9NOSO</name>
<evidence type="ECO:0000313" key="1">
    <source>
        <dbReference type="EMBL" id="AUB39020.1"/>
    </source>
</evidence>